<protein>
    <recommendedName>
        <fullName evidence="1">Protein kinase domain-containing protein</fullName>
    </recommendedName>
</protein>
<dbReference type="Proteomes" id="UP000277300">
    <property type="component" value="Unassembled WGS sequence"/>
</dbReference>
<evidence type="ECO:0000313" key="2">
    <source>
        <dbReference type="EMBL" id="RLN53397.1"/>
    </source>
</evidence>
<dbReference type="InterPro" id="IPR011009">
    <property type="entry name" value="Kinase-like_dom_sf"/>
</dbReference>
<feature type="domain" description="Protein kinase" evidence="1">
    <location>
        <begin position="41"/>
        <end position="291"/>
    </location>
</feature>
<evidence type="ECO:0000313" key="5">
    <source>
        <dbReference type="Proteomes" id="UP000284657"/>
    </source>
</evidence>
<dbReference type="Gene3D" id="1.10.510.10">
    <property type="entry name" value="Transferase(Phosphotransferase) domain 1"/>
    <property type="match status" value="1"/>
</dbReference>
<dbReference type="EMBL" id="MBAD02001582">
    <property type="protein sequence ID" value="RLN53397.1"/>
    <property type="molecule type" value="Genomic_DNA"/>
</dbReference>
<dbReference type="GO" id="GO:0005524">
    <property type="term" value="F:ATP binding"/>
    <property type="evidence" value="ECO:0007669"/>
    <property type="project" value="InterPro"/>
</dbReference>
<dbReference type="AlphaFoldDB" id="A0A3F2RSH4"/>
<comment type="caution">
    <text evidence="3">The sequence shown here is derived from an EMBL/GenBank/DDBJ whole genome shotgun (WGS) entry which is preliminary data.</text>
</comment>
<dbReference type="PANTHER" id="PTHR44329">
    <property type="entry name" value="SERINE/THREONINE-PROTEIN KINASE TNNI3K-RELATED"/>
    <property type="match status" value="1"/>
</dbReference>
<dbReference type="PROSITE" id="PS50011">
    <property type="entry name" value="PROTEIN_KINASE_DOM"/>
    <property type="match status" value="1"/>
</dbReference>
<dbReference type="GO" id="GO:0004674">
    <property type="term" value="F:protein serine/threonine kinase activity"/>
    <property type="evidence" value="ECO:0007669"/>
    <property type="project" value="TreeGrafter"/>
</dbReference>
<sequence>MEIKEVQLSAKRLHGRLVDVLTELQKMEAERKLPKTEDEVKYDVEPFARGSFAYVRHGVWGHGTKVVVKCFDAQAMALDEFMQKAIKKEMDMWYQFNHPNVIKMFDASHVSSPPFIVCEVATNADLRAFFARSEAYKRQMWRLLYEAELGLDCIHTKSVVHGDLKLNNILVSSDRHAKLSDFGLSSVRNSSTMFKVSNVDAMTGVLRWRAPECLLKAPNFASDVFSFAMCIIEAISNGPPFGGLDDEAVRENLRVGNIPDQPEGMTDDVWKLVEDMTNVMPAKRVSLLHVL</sequence>
<organism evidence="3 4">
    <name type="scientific">Phytophthora kernoviae</name>
    <dbReference type="NCBI Taxonomy" id="325452"/>
    <lineage>
        <taxon>Eukaryota</taxon>
        <taxon>Sar</taxon>
        <taxon>Stramenopiles</taxon>
        <taxon>Oomycota</taxon>
        <taxon>Peronosporomycetes</taxon>
        <taxon>Peronosporales</taxon>
        <taxon>Peronosporaceae</taxon>
        <taxon>Phytophthora</taxon>
    </lineage>
</organism>
<dbReference type="InterPro" id="IPR008271">
    <property type="entry name" value="Ser/Thr_kinase_AS"/>
</dbReference>
<proteinExistence type="predicted"/>
<dbReference type="InterPro" id="IPR051681">
    <property type="entry name" value="Ser/Thr_Kinases-Pseudokinases"/>
</dbReference>
<dbReference type="OrthoDB" id="128817at2759"/>
<dbReference type="Pfam" id="PF07714">
    <property type="entry name" value="PK_Tyr_Ser-Thr"/>
    <property type="match status" value="1"/>
</dbReference>
<dbReference type="SUPFAM" id="SSF56112">
    <property type="entry name" value="Protein kinase-like (PK-like)"/>
    <property type="match status" value="1"/>
</dbReference>
<reference evidence="4 5" key="1">
    <citation type="submission" date="2018-07" db="EMBL/GenBank/DDBJ databases">
        <title>Genome sequencing of oomycete isolates from Chile give support for New Zealand origin for Phytophthora kernoviae and make available the first Nothophytophthora sp. genome.</title>
        <authorList>
            <person name="Studholme D.J."/>
            <person name="Sanfuentes E."/>
            <person name="Panda P."/>
            <person name="Hill R."/>
            <person name="Sambles C."/>
            <person name="Grant M."/>
            <person name="Williams N.M."/>
            <person name="Mcdougal R.L."/>
        </authorList>
    </citation>
    <scope>NUCLEOTIDE SEQUENCE [LARGE SCALE GENOMIC DNA]</scope>
    <source>
        <strain evidence="3">Chile6</strain>
        <strain evidence="2">Chile7</strain>
    </source>
</reference>
<gene>
    <name evidence="2" type="ORF">BBJ29_004280</name>
    <name evidence="3" type="ORF">BBP00_00004160</name>
</gene>
<dbReference type="Proteomes" id="UP000284657">
    <property type="component" value="Unassembled WGS sequence"/>
</dbReference>
<dbReference type="InterPro" id="IPR001245">
    <property type="entry name" value="Ser-Thr/Tyr_kinase_cat_dom"/>
</dbReference>
<evidence type="ECO:0000313" key="4">
    <source>
        <dbReference type="Proteomes" id="UP000277300"/>
    </source>
</evidence>
<evidence type="ECO:0000313" key="3">
    <source>
        <dbReference type="EMBL" id="RLN63423.1"/>
    </source>
</evidence>
<accession>A0A3F2RSH4</accession>
<dbReference type="PROSITE" id="PS00108">
    <property type="entry name" value="PROTEIN_KINASE_ST"/>
    <property type="match status" value="1"/>
</dbReference>
<evidence type="ECO:0000259" key="1">
    <source>
        <dbReference type="PROSITE" id="PS50011"/>
    </source>
</evidence>
<dbReference type="PANTHER" id="PTHR44329:SF214">
    <property type="entry name" value="PROTEIN KINASE DOMAIN-CONTAINING PROTEIN"/>
    <property type="match status" value="1"/>
</dbReference>
<dbReference type="PIRSF" id="PIRSF000654">
    <property type="entry name" value="Integrin-linked_kinase"/>
    <property type="match status" value="1"/>
</dbReference>
<dbReference type="InterPro" id="IPR000719">
    <property type="entry name" value="Prot_kinase_dom"/>
</dbReference>
<dbReference type="SMART" id="SM00220">
    <property type="entry name" value="S_TKc"/>
    <property type="match status" value="1"/>
</dbReference>
<dbReference type="EMBL" id="MBDO02000096">
    <property type="protein sequence ID" value="RLN63423.1"/>
    <property type="molecule type" value="Genomic_DNA"/>
</dbReference>
<name>A0A3F2RSH4_9STRA</name>